<dbReference type="SUPFAM" id="SSF51206">
    <property type="entry name" value="cAMP-binding domain-like"/>
    <property type="match status" value="1"/>
</dbReference>
<dbReference type="InterPro" id="IPR018488">
    <property type="entry name" value="cNMP-bd_CS"/>
</dbReference>
<evidence type="ECO:0000256" key="7">
    <source>
        <dbReference type="ARBA" id="ARBA00022958"/>
    </source>
</evidence>
<feature type="domain" description="Cyclic nucleotide-binding" evidence="13">
    <location>
        <begin position="272"/>
        <end position="369"/>
    </location>
</feature>
<dbReference type="PROSITE" id="PS50042">
    <property type="entry name" value="CNMP_BINDING_3"/>
    <property type="match status" value="1"/>
</dbReference>
<dbReference type="InterPro" id="IPR005821">
    <property type="entry name" value="Ion_trans_dom"/>
</dbReference>
<evidence type="ECO:0000259" key="13">
    <source>
        <dbReference type="PROSITE" id="PS50042"/>
    </source>
</evidence>
<feature type="transmembrane region" description="Helical" evidence="12">
    <location>
        <begin position="227"/>
        <end position="251"/>
    </location>
</feature>
<dbReference type="EMBL" id="CP061379">
    <property type="protein sequence ID" value="QPF94106.1"/>
    <property type="molecule type" value="Genomic_DNA"/>
</dbReference>
<dbReference type="Pfam" id="PF00027">
    <property type="entry name" value="cNMP_binding"/>
    <property type="match status" value="1"/>
</dbReference>
<dbReference type="InterPro" id="IPR000595">
    <property type="entry name" value="cNMP-bd_dom"/>
</dbReference>
<dbReference type="GO" id="GO:0001508">
    <property type="term" value="P:action potential"/>
    <property type="evidence" value="ECO:0007669"/>
    <property type="project" value="TreeGrafter"/>
</dbReference>
<evidence type="ECO:0000256" key="5">
    <source>
        <dbReference type="ARBA" id="ARBA00022826"/>
    </source>
</evidence>
<dbReference type="Gene3D" id="1.20.120.350">
    <property type="entry name" value="Voltage-gated potassium channels. Chain C"/>
    <property type="match status" value="1"/>
</dbReference>
<dbReference type="InterPro" id="IPR018490">
    <property type="entry name" value="cNMP-bd_dom_sf"/>
</dbReference>
<feature type="transmembrane region" description="Helical" evidence="12">
    <location>
        <begin position="166"/>
        <end position="187"/>
    </location>
</feature>
<dbReference type="SMART" id="SM00100">
    <property type="entry name" value="cNMP"/>
    <property type="match status" value="1"/>
</dbReference>
<evidence type="ECO:0000313" key="14">
    <source>
        <dbReference type="EMBL" id="QPF94106.1"/>
    </source>
</evidence>
<evidence type="ECO:0000256" key="11">
    <source>
        <dbReference type="ARBA" id="ARBA00023303"/>
    </source>
</evidence>
<keyword evidence="10 12" id="KW-0472">Membrane</keyword>
<keyword evidence="8 12" id="KW-1133">Transmembrane helix</keyword>
<feature type="transmembrane region" description="Helical" evidence="12">
    <location>
        <begin position="63"/>
        <end position="83"/>
    </location>
</feature>
<keyword evidence="5" id="KW-0631">Potassium channel</keyword>
<feature type="transmembrane region" description="Helical" evidence="12">
    <location>
        <begin position="36"/>
        <end position="57"/>
    </location>
</feature>
<dbReference type="InterPro" id="IPR028325">
    <property type="entry name" value="VG_K_chnl"/>
</dbReference>
<evidence type="ECO:0000256" key="8">
    <source>
        <dbReference type="ARBA" id="ARBA00022989"/>
    </source>
</evidence>
<dbReference type="CDD" id="cd00038">
    <property type="entry name" value="CAP_ED"/>
    <property type="match status" value="1"/>
</dbReference>
<evidence type="ECO:0000256" key="6">
    <source>
        <dbReference type="ARBA" id="ARBA00022882"/>
    </source>
</evidence>
<dbReference type="PANTHER" id="PTHR11537">
    <property type="entry name" value="VOLTAGE-GATED POTASSIUM CHANNEL"/>
    <property type="match status" value="1"/>
</dbReference>
<evidence type="ECO:0000256" key="3">
    <source>
        <dbReference type="ARBA" id="ARBA00022538"/>
    </source>
</evidence>
<keyword evidence="3" id="KW-0633">Potassium transport</keyword>
<dbReference type="RefSeq" id="WP_195803609.1">
    <property type="nucleotide sequence ID" value="NZ_CP061379.1"/>
</dbReference>
<evidence type="ECO:0000256" key="12">
    <source>
        <dbReference type="SAM" id="Phobius"/>
    </source>
</evidence>
<protein>
    <submittedName>
        <fullName evidence="14">Ion transporter</fullName>
    </submittedName>
</protein>
<proteinExistence type="predicted"/>
<dbReference type="PRINTS" id="PR00169">
    <property type="entry name" value="KCHANNEL"/>
</dbReference>
<dbReference type="SUPFAM" id="SSF81324">
    <property type="entry name" value="Voltage-gated potassium channels"/>
    <property type="match status" value="1"/>
</dbReference>
<sequence>MRLVPRGRGLRDPNLRDRLYELLEHDPLAYSAGSRFIKIIIGVIVLDVVAMILASVPDLDARFGALFSGVTIVSIIVFALEYAARLWTVAGHTPRKGSALADRFSYAFSALGIIDLMAFLPAGIALATGRHATLAALGVLPFFKLIRYSPAMRSLLAAVHAERRALIGCVVILTGVVLTFASLLYAIERDVQPSKLGTIPDAMWWAIVTLGTVGYGDVVPVTALGKFVSVFAIISGFAMIALPVAIISTAFAEELKRRDFVVTWGMLARVPLFSHLSASEIADVMRLLRARTIEQGEVLVRRGDAASSMYFITAGEVEIALPSQQVRLADGTFFGEIALLHKTKRSGTVTATRKTRLLLLDAQDFHALIARMPTLAAHVHETARARLEETGDLAAAELAQAEREGTDR</sequence>
<dbReference type="PANTHER" id="PTHR11537:SF254">
    <property type="entry name" value="POTASSIUM VOLTAGE-GATED CHANNEL PROTEIN SHAB"/>
    <property type="match status" value="1"/>
</dbReference>
<reference evidence="14 15" key="1">
    <citation type="submission" date="2020-09" db="EMBL/GenBank/DDBJ databases">
        <title>Complete genomes of bradyrhizobia occurring on native shrubby legumes in Australia.</title>
        <authorList>
            <person name="Lafay B."/>
        </authorList>
    </citation>
    <scope>NUCLEOTIDE SEQUENCE [LARGE SCALE GENOMIC DNA]</scope>
    <source>
        <strain evidence="14 15">BDV5040</strain>
    </source>
</reference>
<dbReference type="Proteomes" id="UP000594621">
    <property type="component" value="Chromosome"/>
</dbReference>
<keyword evidence="11" id="KW-0407">Ion channel</keyword>
<keyword evidence="7" id="KW-0630">Potassium</keyword>
<feature type="transmembrane region" description="Helical" evidence="12">
    <location>
        <begin position="130"/>
        <end position="146"/>
    </location>
</feature>
<keyword evidence="9" id="KW-0406">Ion transport</keyword>
<keyword evidence="2" id="KW-0813">Transport</keyword>
<keyword evidence="15" id="KW-1185">Reference proteome</keyword>
<dbReference type="InterPro" id="IPR014710">
    <property type="entry name" value="RmlC-like_jellyroll"/>
</dbReference>
<evidence type="ECO:0000256" key="1">
    <source>
        <dbReference type="ARBA" id="ARBA00004141"/>
    </source>
</evidence>
<keyword evidence="6" id="KW-0851">Voltage-gated channel</keyword>
<evidence type="ECO:0000313" key="15">
    <source>
        <dbReference type="Proteomes" id="UP000594621"/>
    </source>
</evidence>
<evidence type="ECO:0000256" key="9">
    <source>
        <dbReference type="ARBA" id="ARBA00023065"/>
    </source>
</evidence>
<dbReference type="KEGG" id="bcou:IC761_12875"/>
<name>A0A7S9DAD8_9BRAD</name>
<dbReference type="GO" id="GO:0005249">
    <property type="term" value="F:voltage-gated potassium channel activity"/>
    <property type="evidence" value="ECO:0007669"/>
    <property type="project" value="InterPro"/>
</dbReference>
<keyword evidence="4 12" id="KW-0812">Transmembrane</keyword>
<comment type="subcellular location">
    <subcellularLocation>
        <location evidence="1">Membrane</location>
        <topology evidence="1">Multi-pass membrane protein</topology>
    </subcellularLocation>
</comment>
<dbReference type="Gene3D" id="2.60.120.10">
    <property type="entry name" value="Jelly Rolls"/>
    <property type="match status" value="1"/>
</dbReference>
<gene>
    <name evidence="14" type="ORF">IC761_12875</name>
</gene>
<feature type="transmembrane region" description="Helical" evidence="12">
    <location>
        <begin position="104"/>
        <end position="124"/>
    </location>
</feature>
<dbReference type="Pfam" id="PF00520">
    <property type="entry name" value="Ion_trans"/>
    <property type="match status" value="1"/>
</dbReference>
<evidence type="ECO:0000256" key="4">
    <source>
        <dbReference type="ARBA" id="ARBA00022692"/>
    </source>
</evidence>
<dbReference type="Gene3D" id="1.10.287.70">
    <property type="match status" value="1"/>
</dbReference>
<accession>A0A7S9DAD8</accession>
<evidence type="ECO:0000256" key="10">
    <source>
        <dbReference type="ARBA" id="ARBA00023136"/>
    </source>
</evidence>
<evidence type="ECO:0000256" key="2">
    <source>
        <dbReference type="ARBA" id="ARBA00022448"/>
    </source>
</evidence>
<dbReference type="InterPro" id="IPR027359">
    <property type="entry name" value="Volt_channel_dom_sf"/>
</dbReference>
<dbReference type="AlphaFoldDB" id="A0A7S9DAD8"/>
<dbReference type="PROSITE" id="PS00888">
    <property type="entry name" value="CNMP_BINDING_1"/>
    <property type="match status" value="1"/>
</dbReference>
<dbReference type="GO" id="GO:0008076">
    <property type="term" value="C:voltage-gated potassium channel complex"/>
    <property type="evidence" value="ECO:0007669"/>
    <property type="project" value="InterPro"/>
</dbReference>
<organism evidence="14 15">
    <name type="scientific">Bradyrhizobium commune</name>
    <dbReference type="NCBI Taxonomy" id="83627"/>
    <lineage>
        <taxon>Bacteria</taxon>
        <taxon>Pseudomonadati</taxon>
        <taxon>Pseudomonadota</taxon>
        <taxon>Alphaproteobacteria</taxon>
        <taxon>Hyphomicrobiales</taxon>
        <taxon>Nitrobacteraceae</taxon>
        <taxon>Bradyrhizobium</taxon>
    </lineage>
</organism>